<evidence type="ECO:0000313" key="10">
    <source>
        <dbReference type="Proteomes" id="UP000253850"/>
    </source>
</evidence>
<evidence type="ECO:0000259" key="7">
    <source>
        <dbReference type="PROSITE" id="PS51918"/>
    </source>
</evidence>
<dbReference type="InterPro" id="IPR012840">
    <property type="entry name" value="NrdG2"/>
</dbReference>
<dbReference type="SFLD" id="SFLDG01067">
    <property type="entry name" value="SPASM/twitch_domain_containing"/>
    <property type="match status" value="1"/>
</dbReference>
<evidence type="ECO:0000313" key="8">
    <source>
        <dbReference type="EMBL" id="AXH12283.1"/>
    </source>
</evidence>
<dbReference type="Gene3D" id="3.20.20.70">
    <property type="entry name" value="Aldolase class I"/>
    <property type="match status" value="1"/>
</dbReference>
<organism evidence="9 11">
    <name type="scientific">Halarcobacter bivalviorum</name>
    <dbReference type="NCBI Taxonomy" id="663364"/>
    <lineage>
        <taxon>Bacteria</taxon>
        <taxon>Pseudomonadati</taxon>
        <taxon>Campylobacterota</taxon>
        <taxon>Epsilonproteobacteria</taxon>
        <taxon>Campylobacterales</taxon>
        <taxon>Arcobacteraceae</taxon>
        <taxon>Halarcobacter</taxon>
    </lineage>
</organism>
<evidence type="ECO:0000256" key="5">
    <source>
        <dbReference type="ARBA" id="ARBA00023004"/>
    </source>
</evidence>
<dbReference type="PANTHER" id="PTHR30352:SF13">
    <property type="entry name" value="GLYCYL-RADICAL ENZYME ACTIVATING ENZYME YJJW-RELATED"/>
    <property type="match status" value="1"/>
</dbReference>
<dbReference type="RefSeq" id="WP_114839121.1">
    <property type="nucleotide sequence ID" value="NZ_CP031217.1"/>
</dbReference>
<evidence type="ECO:0000256" key="3">
    <source>
        <dbReference type="ARBA" id="ARBA00022691"/>
    </source>
</evidence>
<dbReference type="Proteomes" id="UP000289193">
    <property type="component" value="Unassembled WGS sequence"/>
</dbReference>
<dbReference type="InterPro" id="IPR034457">
    <property type="entry name" value="Organic_radical-activating"/>
</dbReference>
<keyword evidence="5" id="KW-0408">Iron</keyword>
<dbReference type="GO" id="GO:0051539">
    <property type="term" value="F:4 iron, 4 sulfur cluster binding"/>
    <property type="evidence" value="ECO:0007669"/>
    <property type="project" value="UniProtKB-KW"/>
</dbReference>
<dbReference type="NCBIfam" id="TIGR02495">
    <property type="entry name" value="NrdG2"/>
    <property type="match status" value="1"/>
</dbReference>
<name>A0AAX2AAP6_9BACT</name>
<keyword evidence="2" id="KW-0004">4Fe-4S</keyword>
<dbReference type="KEGG" id="hbv:ABIV_1283"/>
<evidence type="ECO:0000256" key="6">
    <source>
        <dbReference type="ARBA" id="ARBA00023014"/>
    </source>
</evidence>
<dbReference type="EMBL" id="CP031217">
    <property type="protein sequence ID" value="AXH12283.1"/>
    <property type="molecule type" value="Genomic_DNA"/>
</dbReference>
<dbReference type="InterPro" id="IPR013785">
    <property type="entry name" value="Aldolase_TIM"/>
</dbReference>
<dbReference type="SFLD" id="SFLDS00029">
    <property type="entry name" value="Radical_SAM"/>
    <property type="match status" value="1"/>
</dbReference>
<keyword evidence="6" id="KW-0411">Iron-sulfur</keyword>
<dbReference type="PANTHER" id="PTHR30352">
    <property type="entry name" value="PYRUVATE FORMATE-LYASE-ACTIVATING ENZYME"/>
    <property type="match status" value="1"/>
</dbReference>
<evidence type="ECO:0000256" key="2">
    <source>
        <dbReference type="ARBA" id="ARBA00022485"/>
    </source>
</evidence>
<accession>A0AAX2AAP6</accession>
<dbReference type="GO" id="GO:0016491">
    <property type="term" value="F:oxidoreductase activity"/>
    <property type="evidence" value="ECO:0007669"/>
    <property type="project" value="UniProtKB-KW"/>
</dbReference>
<dbReference type="AlphaFoldDB" id="A0AAX2AAP6"/>
<sequence>MKKIIYSITPFTTVDYKDHLSCIVWFIHCNMQCQYCYNSNIVSAKNGQYTVEDLYDFLKRRVGLLDSVVLSGGEATIHNLLPICKEIKEFGFKIKLDTNGSNPKLIKTLLDRNLLDFVSLDFKATEEKFKMITKSLLYDRFLETLELLNKSKINYEVRTTLHRDLLDEDDINLMQNTLINRGYKKSFYLQNFLETTNFKNLKESHTAYDKNKIENNLELIFRN</sequence>
<comment type="cofactor">
    <cofactor evidence="1">
        <name>[4Fe-4S] cluster</name>
        <dbReference type="ChEBI" id="CHEBI:49883"/>
    </cofactor>
</comment>
<evidence type="ECO:0000256" key="1">
    <source>
        <dbReference type="ARBA" id="ARBA00001966"/>
    </source>
</evidence>
<evidence type="ECO:0000313" key="9">
    <source>
        <dbReference type="EMBL" id="RXK11387.1"/>
    </source>
</evidence>
<keyword evidence="11" id="KW-1185">Reference proteome</keyword>
<dbReference type="EC" id="1.97.1.-" evidence="8"/>
<dbReference type="SUPFAM" id="SSF102114">
    <property type="entry name" value="Radical SAM enzymes"/>
    <property type="match status" value="1"/>
</dbReference>
<reference evidence="9 11" key="1">
    <citation type="submission" date="2017-10" db="EMBL/GenBank/DDBJ databases">
        <title>Genomics of the genus Arcobacter.</title>
        <authorList>
            <person name="Perez-Cataluna A."/>
            <person name="Figueras M.J."/>
        </authorList>
    </citation>
    <scope>NUCLEOTIDE SEQUENCE [LARGE SCALE GENOMIC DNA]</scope>
    <source>
        <strain evidence="9 11">CECT 7835</strain>
    </source>
</reference>
<dbReference type="InterPro" id="IPR058240">
    <property type="entry name" value="rSAM_sf"/>
</dbReference>
<keyword evidence="4" id="KW-0479">Metal-binding</keyword>
<evidence type="ECO:0000256" key="4">
    <source>
        <dbReference type="ARBA" id="ARBA00022723"/>
    </source>
</evidence>
<dbReference type="Proteomes" id="UP000253850">
    <property type="component" value="Chromosome"/>
</dbReference>
<dbReference type="EMBL" id="PDKM01000001">
    <property type="protein sequence ID" value="RXK11387.1"/>
    <property type="molecule type" value="Genomic_DNA"/>
</dbReference>
<dbReference type="GO" id="GO:0046872">
    <property type="term" value="F:metal ion binding"/>
    <property type="evidence" value="ECO:0007669"/>
    <property type="project" value="UniProtKB-KW"/>
</dbReference>
<dbReference type="CDD" id="cd01335">
    <property type="entry name" value="Radical_SAM"/>
    <property type="match status" value="1"/>
</dbReference>
<dbReference type="PROSITE" id="PS51918">
    <property type="entry name" value="RADICAL_SAM"/>
    <property type="match status" value="1"/>
</dbReference>
<dbReference type="SFLD" id="SFLDG01094">
    <property type="entry name" value="Uncharacterised_Radical_SAM_Su"/>
    <property type="match status" value="1"/>
</dbReference>
<evidence type="ECO:0000313" key="11">
    <source>
        <dbReference type="Proteomes" id="UP000289193"/>
    </source>
</evidence>
<dbReference type="Pfam" id="PF04055">
    <property type="entry name" value="Radical_SAM"/>
    <property type="match status" value="1"/>
</dbReference>
<gene>
    <name evidence="8" type="primary">nrdG</name>
    <name evidence="8" type="ORF">ABIV_1283</name>
    <name evidence="9" type="ORF">CRV05_03170</name>
</gene>
<reference evidence="8 10" key="2">
    <citation type="submission" date="2018-07" db="EMBL/GenBank/DDBJ databases">
        <title>Complete genome of the Arcobacter bivalviorum type strain LMG 26154.</title>
        <authorList>
            <person name="Miller W.G."/>
            <person name="Yee E."/>
            <person name="Bono J.L."/>
        </authorList>
    </citation>
    <scope>NUCLEOTIDE SEQUENCE [LARGE SCALE GENOMIC DNA]</scope>
    <source>
        <strain evidence="8 10">LMG 26154</strain>
    </source>
</reference>
<dbReference type="InterPro" id="IPR007197">
    <property type="entry name" value="rSAM"/>
</dbReference>
<keyword evidence="3" id="KW-0949">S-adenosyl-L-methionine</keyword>
<proteinExistence type="predicted"/>
<feature type="domain" description="Radical SAM core" evidence="7">
    <location>
        <begin position="14"/>
        <end position="223"/>
    </location>
</feature>
<keyword evidence="8" id="KW-0560">Oxidoreductase</keyword>
<protein>
    <submittedName>
        <fullName evidence="8 9">Anaerobic ribonucleoside-triphosphate reductase-activating protein</fullName>
        <ecNumber evidence="8">1.97.1.-</ecNumber>
    </submittedName>
</protein>